<accession>A0A4R2K7I6</accession>
<feature type="transmembrane region" description="Helical" evidence="8">
    <location>
        <begin position="369"/>
        <end position="396"/>
    </location>
</feature>
<comment type="subcellular location">
    <subcellularLocation>
        <location evidence="1">Cell membrane</location>
        <topology evidence="1">Multi-pass membrane protein</topology>
    </subcellularLocation>
</comment>
<dbReference type="PRINTS" id="PR01036">
    <property type="entry name" value="TCRTETB"/>
</dbReference>
<feature type="transmembrane region" description="Helical" evidence="8">
    <location>
        <begin position="151"/>
        <end position="173"/>
    </location>
</feature>
<evidence type="ECO:0000256" key="6">
    <source>
        <dbReference type="ARBA" id="ARBA00023136"/>
    </source>
</evidence>
<dbReference type="Proteomes" id="UP000295680">
    <property type="component" value="Unassembled WGS sequence"/>
</dbReference>
<dbReference type="InterPro" id="IPR011701">
    <property type="entry name" value="MFS"/>
</dbReference>
<dbReference type="InterPro" id="IPR036259">
    <property type="entry name" value="MFS_trans_sf"/>
</dbReference>
<dbReference type="PANTHER" id="PTHR42718:SF46">
    <property type="entry name" value="BLR6921 PROTEIN"/>
    <property type="match status" value="1"/>
</dbReference>
<reference evidence="10 11" key="1">
    <citation type="submission" date="2019-03" db="EMBL/GenBank/DDBJ databases">
        <title>Genomic Encyclopedia of Type Strains, Phase IV (KMG-IV): sequencing the most valuable type-strain genomes for metagenomic binning, comparative biology and taxonomic classification.</title>
        <authorList>
            <person name="Goeker M."/>
        </authorList>
    </citation>
    <scope>NUCLEOTIDE SEQUENCE [LARGE SCALE GENOMIC DNA]</scope>
    <source>
        <strain evidence="10 11">DSM 45934</strain>
    </source>
</reference>
<evidence type="ECO:0000256" key="8">
    <source>
        <dbReference type="SAM" id="Phobius"/>
    </source>
</evidence>
<evidence type="ECO:0000313" key="11">
    <source>
        <dbReference type="Proteomes" id="UP000295680"/>
    </source>
</evidence>
<dbReference type="PROSITE" id="PS00216">
    <property type="entry name" value="SUGAR_TRANSPORT_1"/>
    <property type="match status" value="1"/>
</dbReference>
<feature type="transmembrane region" description="Helical" evidence="8">
    <location>
        <begin position="213"/>
        <end position="231"/>
    </location>
</feature>
<evidence type="ECO:0000256" key="2">
    <source>
        <dbReference type="ARBA" id="ARBA00022448"/>
    </source>
</evidence>
<feature type="transmembrane region" description="Helical" evidence="8">
    <location>
        <begin position="281"/>
        <end position="301"/>
    </location>
</feature>
<keyword evidence="3" id="KW-1003">Cell membrane</keyword>
<feature type="region of interest" description="Disordered" evidence="7">
    <location>
        <begin position="1"/>
        <end position="21"/>
    </location>
</feature>
<keyword evidence="5 8" id="KW-1133">Transmembrane helix</keyword>
<keyword evidence="11" id="KW-1185">Reference proteome</keyword>
<dbReference type="Pfam" id="PF07690">
    <property type="entry name" value="MFS_1"/>
    <property type="match status" value="1"/>
</dbReference>
<dbReference type="PROSITE" id="PS50850">
    <property type="entry name" value="MFS"/>
    <property type="match status" value="1"/>
</dbReference>
<dbReference type="InterPro" id="IPR020846">
    <property type="entry name" value="MFS_dom"/>
</dbReference>
<keyword evidence="2" id="KW-0813">Transport</keyword>
<evidence type="ECO:0000256" key="4">
    <source>
        <dbReference type="ARBA" id="ARBA00022692"/>
    </source>
</evidence>
<feature type="transmembrane region" description="Helical" evidence="8">
    <location>
        <begin position="446"/>
        <end position="472"/>
    </location>
</feature>
<dbReference type="GO" id="GO:0005886">
    <property type="term" value="C:plasma membrane"/>
    <property type="evidence" value="ECO:0007669"/>
    <property type="project" value="UniProtKB-SubCell"/>
</dbReference>
<proteinExistence type="predicted"/>
<evidence type="ECO:0000313" key="10">
    <source>
        <dbReference type="EMBL" id="TCO62315.1"/>
    </source>
</evidence>
<dbReference type="InterPro" id="IPR005829">
    <property type="entry name" value="Sugar_transporter_CS"/>
</dbReference>
<feature type="transmembrane region" description="Helical" evidence="8">
    <location>
        <begin position="179"/>
        <end position="201"/>
    </location>
</feature>
<evidence type="ECO:0000256" key="3">
    <source>
        <dbReference type="ARBA" id="ARBA00022475"/>
    </source>
</evidence>
<keyword evidence="4 8" id="KW-0812">Transmembrane</keyword>
<gene>
    <name evidence="10" type="ORF">EV192_102452</name>
</gene>
<dbReference type="Gene3D" id="1.20.1720.10">
    <property type="entry name" value="Multidrug resistance protein D"/>
    <property type="match status" value="1"/>
</dbReference>
<dbReference type="EMBL" id="SLWS01000002">
    <property type="protein sequence ID" value="TCO62315.1"/>
    <property type="molecule type" value="Genomic_DNA"/>
</dbReference>
<evidence type="ECO:0000256" key="7">
    <source>
        <dbReference type="SAM" id="MobiDB-lite"/>
    </source>
</evidence>
<feature type="transmembrane region" description="Helical" evidence="8">
    <location>
        <begin position="417"/>
        <end position="434"/>
    </location>
</feature>
<feature type="transmembrane region" description="Helical" evidence="8">
    <location>
        <begin position="25"/>
        <end position="48"/>
    </location>
</feature>
<evidence type="ECO:0000259" key="9">
    <source>
        <dbReference type="PROSITE" id="PS50850"/>
    </source>
</evidence>
<feature type="domain" description="Major facilitator superfamily (MFS) profile" evidence="9">
    <location>
        <begin position="26"/>
        <end position="476"/>
    </location>
</feature>
<name>A0A4R2K7I6_9PSEU</name>
<feature type="transmembrane region" description="Helical" evidence="8">
    <location>
        <begin position="92"/>
        <end position="111"/>
    </location>
</feature>
<evidence type="ECO:0000256" key="1">
    <source>
        <dbReference type="ARBA" id="ARBA00004651"/>
    </source>
</evidence>
<sequence>MSTQSASPEVGPTPPDGGPRRGRGITLAVIVSVQLMAILDSTIVNIALPSIRDDLHFTPVGLSWVLNAYTLAFGGLLLLGGRLADVYGRRRMFVIGVAVFTLASLLGGFAMSPAWLVAFRTLQGVGAAFASPSSLALIMNNFKEGGERNHALAIVASVSGIGLTIGLLLGGALTSGLSWHWVMFVNVPFGVLIMVLAPKYVQEAERHPGRFDLVGALLSTVGMAALVYGFIRAASNGWDDRFVLPTFAVGVVLLVSFVLVQHRAAQPIMPLRLFASRNRAAAYLNMLLLPATLTSVLFFITQFTQDILGYSALVAGCAFLPMAVPQYIAGRMAPRLLAKLGPKLVTVIGTVLITLGVLGFTQITATTSYLGGIVAPLVLVGVGVSLCFTPLNLLILSEAPRQDSGAASGALQTMQRLGGSLGVAILVTVFHMSSQSTSPTLSHQAMAHGIAMAFTVGTVFALCGLAVAVFVIKTKTARA</sequence>
<dbReference type="PANTHER" id="PTHR42718">
    <property type="entry name" value="MAJOR FACILITATOR SUPERFAMILY MULTIDRUG TRANSPORTER MFSC"/>
    <property type="match status" value="1"/>
</dbReference>
<evidence type="ECO:0000256" key="5">
    <source>
        <dbReference type="ARBA" id="ARBA00022989"/>
    </source>
</evidence>
<feature type="transmembrane region" description="Helical" evidence="8">
    <location>
        <begin position="344"/>
        <end position="363"/>
    </location>
</feature>
<feature type="transmembrane region" description="Helical" evidence="8">
    <location>
        <begin position="243"/>
        <end position="260"/>
    </location>
</feature>
<protein>
    <submittedName>
        <fullName evidence="10">EmrB/QacA subfamily drug resistance transporter</fullName>
    </submittedName>
</protein>
<feature type="transmembrane region" description="Helical" evidence="8">
    <location>
        <begin position="307"/>
        <end position="324"/>
    </location>
</feature>
<organism evidence="10 11">
    <name type="scientific">Actinocrispum wychmicini</name>
    <dbReference type="NCBI Taxonomy" id="1213861"/>
    <lineage>
        <taxon>Bacteria</taxon>
        <taxon>Bacillati</taxon>
        <taxon>Actinomycetota</taxon>
        <taxon>Actinomycetes</taxon>
        <taxon>Pseudonocardiales</taxon>
        <taxon>Pseudonocardiaceae</taxon>
        <taxon>Actinocrispum</taxon>
    </lineage>
</organism>
<dbReference type="NCBIfam" id="TIGR00711">
    <property type="entry name" value="efflux_EmrB"/>
    <property type="match status" value="1"/>
</dbReference>
<dbReference type="Gene3D" id="1.20.1250.20">
    <property type="entry name" value="MFS general substrate transporter like domains"/>
    <property type="match status" value="1"/>
</dbReference>
<dbReference type="GO" id="GO:0022857">
    <property type="term" value="F:transmembrane transporter activity"/>
    <property type="evidence" value="ECO:0007669"/>
    <property type="project" value="InterPro"/>
</dbReference>
<keyword evidence="6 8" id="KW-0472">Membrane</keyword>
<dbReference type="InterPro" id="IPR004638">
    <property type="entry name" value="EmrB-like"/>
</dbReference>
<dbReference type="SUPFAM" id="SSF103473">
    <property type="entry name" value="MFS general substrate transporter"/>
    <property type="match status" value="1"/>
</dbReference>
<dbReference type="AlphaFoldDB" id="A0A4R2K7I6"/>
<feature type="transmembrane region" description="Helical" evidence="8">
    <location>
        <begin position="117"/>
        <end position="139"/>
    </location>
</feature>
<dbReference type="CDD" id="cd17321">
    <property type="entry name" value="MFS_MMR_MDR_like"/>
    <property type="match status" value="1"/>
</dbReference>
<comment type="caution">
    <text evidence="10">The sequence shown here is derived from an EMBL/GenBank/DDBJ whole genome shotgun (WGS) entry which is preliminary data.</text>
</comment>
<feature type="transmembrane region" description="Helical" evidence="8">
    <location>
        <begin position="60"/>
        <end position="80"/>
    </location>
</feature>
<dbReference type="RefSeq" id="WP_207925975.1">
    <property type="nucleotide sequence ID" value="NZ_SLWS01000002.1"/>
</dbReference>